<dbReference type="RefSeq" id="WP_206853880.1">
    <property type="nucleotide sequence ID" value="NZ_CP147250.1"/>
</dbReference>
<sequence>MNPEITEYDRFVRLNKYRRGYAKYDRYESIQLIQEVETNPKLQELLAKDGAPTKGQAALDYVFKTKERKEEKPVHSMPRIARYLQHEELTPSIPRITRYQQQTEGLSKGVAEIDQFNKKVRELVKPTPSILNIPKYQQWLEKEETLAKEKAAVKSTLKGIADKSTNDGKTRDDTVFSNQDSSELGLKFKKESFDRKYEYAKKYAAVVNGNSQKNKKSTISKEQR</sequence>
<organism evidence="1 2">
    <name type="scientific">Candidatus Enterococcus mangumiae</name>
    <dbReference type="NCBI Taxonomy" id="2230878"/>
    <lineage>
        <taxon>Bacteria</taxon>
        <taxon>Bacillati</taxon>
        <taxon>Bacillota</taxon>
        <taxon>Bacilli</taxon>
        <taxon>Lactobacillales</taxon>
        <taxon>Enterococcaceae</taxon>
        <taxon>Enterococcus</taxon>
    </lineage>
</organism>
<name>A0ABZ2SZH2_9ENTE</name>
<evidence type="ECO:0000313" key="1">
    <source>
        <dbReference type="EMBL" id="WYJ79339.1"/>
    </source>
</evidence>
<accession>A0ABZ2SZH2</accession>
<evidence type="ECO:0000313" key="2">
    <source>
        <dbReference type="Proteomes" id="UP000664360"/>
    </source>
</evidence>
<protein>
    <submittedName>
        <fullName evidence="1">Uncharacterized protein</fullName>
    </submittedName>
</protein>
<gene>
    <name evidence="1" type="ORF">DOK79_000851</name>
</gene>
<dbReference type="EMBL" id="CP147250">
    <property type="protein sequence ID" value="WYJ79339.1"/>
    <property type="molecule type" value="Genomic_DNA"/>
</dbReference>
<proteinExistence type="predicted"/>
<reference evidence="1 2" key="1">
    <citation type="submission" date="2024-03" db="EMBL/GenBank/DDBJ databases">
        <title>The Genome Sequence of Enterococcus sp. DIV1094.</title>
        <authorList>
            <consortium name="The Broad Institute Genomics Platform"/>
            <consortium name="The Broad Institute Microbial Omics Core"/>
            <consortium name="The Broad Institute Genomic Center for Infectious Diseases"/>
            <person name="Earl A."/>
            <person name="Manson A."/>
            <person name="Gilmore M."/>
            <person name="Schwartman J."/>
            <person name="Shea T."/>
            <person name="Abouelleil A."/>
            <person name="Cao P."/>
            <person name="Chapman S."/>
            <person name="Cusick C."/>
            <person name="Young S."/>
            <person name="Neafsey D."/>
            <person name="Nusbaum C."/>
            <person name="Birren B."/>
        </authorList>
    </citation>
    <scope>NUCLEOTIDE SEQUENCE [LARGE SCALE GENOMIC DNA]</scope>
    <source>
        <strain evidence="1 2">DIV1094</strain>
    </source>
</reference>
<dbReference type="Proteomes" id="UP000664360">
    <property type="component" value="Chromosome"/>
</dbReference>
<keyword evidence="2" id="KW-1185">Reference proteome</keyword>